<evidence type="ECO:0000313" key="8">
    <source>
        <dbReference type="Proteomes" id="UP000242712"/>
    </source>
</evidence>
<keyword evidence="4 6" id="KW-1133">Transmembrane helix</keyword>
<dbReference type="HAMAP" id="MF_00363">
    <property type="entry name" value="UPF0154"/>
    <property type="match status" value="1"/>
</dbReference>
<keyword evidence="6" id="KW-1003">Cell membrane</keyword>
<comment type="caution">
    <text evidence="7">The sequence shown here is derived from an EMBL/GenBank/DDBJ whole genome shotgun (WGS) entry which is preliminary data.</text>
</comment>
<proteinExistence type="inferred from homology"/>
<protein>
    <recommendedName>
        <fullName evidence="6">UPF0154 protein CD039_03900</fullName>
    </recommendedName>
</protein>
<dbReference type="InterPro" id="IPR005359">
    <property type="entry name" value="UPF0154"/>
</dbReference>
<comment type="subcellular location">
    <subcellularLocation>
        <location evidence="6">Cell membrane</location>
        <topology evidence="6">Single-pass membrane protein</topology>
    </subcellularLocation>
    <subcellularLocation>
        <location evidence="1">Membrane</location>
        <topology evidence="1">Single-pass membrane protein</topology>
    </subcellularLocation>
</comment>
<dbReference type="Proteomes" id="UP000242712">
    <property type="component" value="Unassembled WGS sequence"/>
</dbReference>
<comment type="similarity">
    <text evidence="2 6">Belongs to the UPF0154 family.</text>
</comment>
<dbReference type="AlphaFoldDB" id="A0A2K4FEV3"/>
<evidence type="ECO:0000256" key="6">
    <source>
        <dbReference type="HAMAP-Rule" id="MF_00363"/>
    </source>
</evidence>
<organism evidence="7 8">
    <name type="scientific">Staphylococcus argensis</name>
    <dbReference type="NCBI Taxonomy" id="1607738"/>
    <lineage>
        <taxon>Bacteria</taxon>
        <taxon>Bacillati</taxon>
        <taxon>Bacillota</taxon>
        <taxon>Bacilli</taxon>
        <taxon>Bacillales</taxon>
        <taxon>Staphylococcaceae</taxon>
        <taxon>Staphylococcus</taxon>
    </lineage>
</organism>
<evidence type="ECO:0000256" key="3">
    <source>
        <dbReference type="ARBA" id="ARBA00022692"/>
    </source>
</evidence>
<dbReference type="GO" id="GO:0005886">
    <property type="term" value="C:plasma membrane"/>
    <property type="evidence" value="ECO:0007669"/>
    <property type="project" value="UniProtKB-SubCell"/>
</dbReference>
<keyword evidence="5 6" id="KW-0472">Membrane</keyword>
<dbReference type="SUPFAM" id="SSF47473">
    <property type="entry name" value="EF-hand"/>
    <property type="match status" value="1"/>
</dbReference>
<evidence type="ECO:0000313" key="7">
    <source>
        <dbReference type="EMBL" id="POA09900.1"/>
    </source>
</evidence>
<reference evidence="7 8" key="1">
    <citation type="submission" date="2017-08" db="EMBL/GenBank/DDBJ databases">
        <title>Draft genome sequences of 64 type strains of genus Staph aureus.</title>
        <authorList>
            <person name="Cole K."/>
            <person name="Golubchik T."/>
            <person name="Russell J."/>
            <person name="Foster D."/>
            <person name="Llewelyn M."/>
            <person name="Wilson D."/>
            <person name="Crook D."/>
            <person name="Paul J."/>
        </authorList>
    </citation>
    <scope>NUCLEOTIDE SEQUENCE [LARGE SCALE GENOMIC DNA]</scope>
    <source>
        <strain evidence="7 8">DSM 29875</strain>
    </source>
</reference>
<evidence type="ECO:0000256" key="5">
    <source>
        <dbReference type="ARBA" id="ARBA00023136"/>
    </source>
</evidence>
<evidence type="ECO:0000256" key="2">
    <source>
        <dbReference type="ARBA" id="ARBA00006694"/>
    </source>
</evidence>
<feature type="transmembrane region" description="Helical" evidence="6">
    <location>
        <begin position="20"/>
        <end position="40"/>
    </location>
</feature>
<name>A0A2K4FEV3_9STAP</name>
<sequence>MNLVKCKRIKKVGEIMATWLAILFIVLALIIGLIVGFFLARKYMMDYFKKNPPINEEMLRMMMMQMGQKPSHKKINQMMTMMNKNMDSKMKKGK</sequence>
<gene>
    <name evidence="7" type="ORF">CD039_03900</name>
</gene>
<dbReference type="EMBL" id="PPPX01000001">
    <property type="protein sequence ID" value="POA09900.1"/>
    <property type="molecule type" value="Genomic_DNA"/>
</dbReference>
<keyword evidence="3 6" id="KW-0812">Transmembrane</keyword>
<keyword evidence="8" id="KW-1185">Reference proteome</keyword>
<dbReference type="Pfam" id="PF03672">
    <property type="entry name" value="UPF0154"/>
    <property type="match status" value="1"/>
</dbReference>
<dbReference type="InterPro" id="IPR011992">
    <property type="entry name" value="EF-hand-dom_pair"/>
</dbReference>
<evidence type="ECO:0000256" key="1">
    <source>
        <dbReference type="ARBA" id="ARBA00004167"/>
    </source>
</evidence>
<evidence type="ECO:0000256" key="4">
    <source>
        <dbReference type="ARBA" id="ARBA00022989"/>
    </source>
</evidence>
<accession>A0A2K4FEV3</accession>